<dbReference type="Proteomes" id="UP001363010">
    <property type="component" value="Unassembled WGS sequence"/>
</dbReference>
<sequence>MSQMIVSIAHTEGPIGFPLAHADGDLNVRTTTAAGSFGNNSIDRVAGLYVSNPGGTLVASAGHDANLIGAILSNQGPGGTTSVTARNDINLGTVTESRTLAGAGKGTLLAASSSSELGATIATQGTTTLNAGRDVNARQATVDAGGGLLSVHAGHDINIRSGAAQTAGNYTAEFTDKGLLSRTTTKASGSYESSTSVGSSFSGGLLAMTAGNNIAIEGSRIRGTQGVLVDAANDLAIVEGRSTGGMRIDVDKTKKGINAGAALGGMLTTGLPVLFGEGSSSGTGIEIQSDIASPSTIASSNGGILLQGGNSVFLQGVQVDAGKDVSIKGGSVVIQAATNSQSVTGATRSKSPWYDFGHAAVLLDAAEGINAREQTSTRIDDTRLARTGISGANVNITAADTLALAGTTIDAPGKVTLKADTLIMGTQASEQTTYVTSQGRDLVYQIARDNGHTDQTTGYNQINAGNLAIDVNHVQAGLGARDSIEALARQPGMGWVQQLINDPSFNGKVDWAKIEEVHKTWDNGHQGLTPEGAAIVTVVVAYFTAGAASGIGAALGDAVSTAGVAAMGEGGLIAAGGLTVSTAVSGAPSPRAIARPGSRLDSISTQPSDLPCPSVSPLARSSRRSGRRPSHDSAPSCGSNLRGQRVSSAPPQRVAASQTIRMPCHRHGPGATPPGRH</sequence>
<evidence type="ECO:0000313" key="2">
    <source>
        <dbReference type="EMBL" id="MEJ8820417.1"/>
    </source>
</evidence>
<evidence type="ECO:0000313" key="3">
    <source>
        <dbReference type="Proteomes" id="UP001363010"/>
    </source>
</evidence>
<evidence type="ECO:0008006" key="4">
    <source>
        <dbReference type="Google" id="ProtNLM"/>
    </source>
</evidence>
<keyword evidence="3" id="KW-1185">Reference proteome</keyword>
<dbReference type="EMBL" id="JBBKZV010000001">
    <property type="protein sequence ID" value="MEJ8820417.1"/>
    <property type="molecule type" value="Genomic_DNA"/>
</dbReference>
<gene>
    <name evidence="2" type="ORF">WKW80_00015</name>
</gene>
<reference evidence="2 3" key="1">
    <citation type="submission" date="2024-03" db="EMBL/GenBank/DDBJ databases">
        <title>Novel species of the genus Variovorax.</title>
        <authorList>
            <person name="Liu Q."/>
            <person name="Xin Y.-H."/>
        </authorList>
    </citation>
    <scope>NUCLEOTIDE SEQUENCE [LARGE SCALE GENOMIC DNA]</scope>
    <source>
        <strain evidence="2 3">KACC 18501</strain>
    </source>
</reference>
<accession>A0ABU8VTB8</accession>
<evidence type="ECO:0000256" key="1">
    <source>
        <dbReference type="SAM" id="MobiDB-lite"/>
    </source>
</evidence>
<proteinExistence type="predicted"/>
<organism evidence="2 3">
    <name type="scientific">Variovorax humicola</name>
    <dbReference type="NCBI Taxonomy" id="1769758"/>
    <lineage>
        <taxon>Bacteria</taxon>
        <taxon>Pseudomonadati</taxon>
        <taxon>Pseudomonadota</taxon>
        <taxon>Betaproteobacteria</taxon>
        <taxon>Burkholderiales</taxon>
        <taxon>Comamonadaceae</taxon>
        <taxon>Variovorax</taxon>
    </lineage>
</organism>
<feature type="region of interest" description="Disordered" evidence="1">
    <location>
        <begin position="585"/>
        <end position="677"/>
    </location>
</feature>
<feature type="compositionally biased region" description="Polar residues" evidence="1">
    <location>
        <begin position="636"/>
        <end position="660"/>
    </location>
</feature>
<comment type="caution">
    <text evidence="2">The sequence shown here is derived from an EMBL/GenBank/DDBJ whole genome shotgun (WGS) entry which is preliminary data.</text>
</comment>
<protein>
    <recommendedName>
        <fullName evidence="4">Filamentous hemagglutinin</fullName>
    </recommendedName>
</protein>
<dbReference type="RefSeq" id="WP_340361485.1">
    <property type="nucleotide sequence ID" value="NZ_JBBKZV010000001.1"/>
</dbReference>
<name>A0ABU8VTB8_9BURK</name>